<evidence type="ECO:0000256" key="3">
    <source>
        <dbReference type="ARBA" id="ARBA00022741"/>
    </source>
</evidence>
<evidence type="ECO:0000259" key="7">
    <source>
        <dbReference type="SMART" id="SM00471"/>
    </source>
</evidence>
<dbReference type="InterPro" id="IPR003607">
    <property type="entry name" value="HD/PDEase_dom"/>
</dbReference>
<name>A8YA12_MICA7</name>
<dbReference type="CDD" id="cd00077">
    <property type="entry name" value="HDc"/>
    <property type="match status" value="1"/>
</dbReference>
<comment type="catalytic activity">
    <reaction evidence="6">
        <text>P(1),P(4)-bis(5'-adenosyl) tetraphosphate + H2O = 2 ADP + 2 H(+)</text>
        <dbReference type="Rhea" id="RHEA:24252"/>
        <dbReference type="ChEBI" id="CHEBI:15377"/>
        <dbReference type="ChEBI" id="CHEBI:15378"/>
        <dbReference type="ChEBI" id="CHEBI:58141"/>
        <dbReference type="ChEBI" id="CHEBI:456216"/>
        <dbReference type="EC" id="3.6.1.41"/>
    </reaction>
</comment>
<accession>A8YA12</accession>
<keyword evidence="4" id="KW-0378">Hydrolase</keyword>
<evidence type="ECO:0000256" key="6">
    <source>
        <dbReference type="ARBA" id="ARBA00049417"/>
    </source>
</evidence>
<dbReference type="AlphaFoldDB" id="A8YA12"/>
<dbReference type="GO" id="GO:0046872">
    <property type="term" value="F:metal ion binding"/>
    <property type="evidence" value="ECO:0007669"/>
    <property type="project" value="UniProtKB-KW"/>
</dbReference>
<organism evidence="8">
    <name type="scientific">Microcystis aeruginosa (strain PCC 7806)</name>
    <dbReference type="NCBI Taxonomy" id="267872"/>
    <lineage>
        <taxon>Bacteria</taxon>
        <taxon>Bacillati</taxon>
        <taxon>Cyanobacteriota</taxon>
        <taxon>Cyanophyceae</taxon>
        <taxon>Oscillatoriophycideae</taxon>
        <taxon>Chroococcales</taxon>
        <taxon>Microcystaceae</taxon>
        <taxon>Microcystis</taxon>
    </lineage>
</organism>
<dbReference type="SUPFAM" id="SSF109604">
    <property type="entry name" value="HD-domain/PDEase-like"/>
    <property type="match status" value="1"/>
</dbReference>
<dbReference type="GO" id="GO:0008803">
    <property type="term" value="F:bis(5'-nucleosyl)-tetraphosphatase (symmetrical) activity"/>
    <property type="evidence" value="ECO:0007669"/>
    <property type="project" value="UniProtKB-EC"/>
</dbReference>
<evidence type="ECO:0000313" key="8">
    <source>
        <dbReference type="EMBL" id="CAO86299.1"/>
    </source>
</evidence>
<keyword evidence="3" id="KW-0547">Nucleotide-binding</keyword>
<dbReference type="NCBIfam" id="TIGR00488">
    <property type="entry name" value="bis(5'-nucleosyl)-tetraphosphatase (symmetrical) YqeK"/>
    <property type="match status" value="1"/>
</dbReference>
<dbReference type="GO" id="GO:0000166">
    <property type="term" value="F:nucleotide binding"/>
    <property type="evidence" value="ECO:0007669"/>
    <property type="project" value="UniProtKB-KW"/>
</dbReference>
<proteinExistence type="predicted"/>
<reference evidence="8" key="1">
    <citation type="submission" date="2007-08" db="EMBL/GenBank/DDBJ databases">
        <authorList>
            <person name="Frangeul L."/>
        </authorList>
    </citation>
    <scope>NUCLEOTIDE SEQUENCE</scope>
    <source>
        <strain evidence="8">PCC 7806</strain>
    </source>
</reference>
<dbReference type="InterPro" id="IPR006674">
    <property type="entry name" value="HD_domain"/>
</dbReference>
<keyword evidence="5" id="KW-0408">Iron</keyword>
<dbReference type="EC" id="3.6.1.41" evidence="1"/>
<dbReference type="InterPro" id="IPR051094">
    <property type="entry name" value="Diverse_Catalytic_Enzymes"/>
</dbReference>
<dbReference type="SMART" id="SM00471">
    <property type="entry name" value="HDc"/>
    <property type="match status" value="1"/>
</dbReference>
<dbReference type="PANTHER" id="PTHR35795:SF1">
    <property type="entry name" value="BIS(5'-NUCLEOSYL)-TETRAPHOSPHATASE, SYMMETRICAL"/>
    <property type="match status" value="1"/>
</dbReference>
<feature type="domain" description="HD/PDEase" evidence="7">
    <location>
        <begin position="22"/>
        <end position="150"/>
    </location>
</feature>
<dbReference type="Pfam" id="PF01966">
    <property type="entry name" value="HD"/>
    <property type="match status" value="1"/>
</dbReference>
<sequence length="207" mass="23448">MGFRKGKKKMRQQVIDWLKENVNEHRLRHILGVETMCIGLARHHDLDPVQAGQAGLLHDLAKFFKPKKLLKMAESAGIDVDNICASHPHLLHADVSAVVAQKEFNVTDEEILEAIRNHTLGKPNMSDLSCIVFIADALEPNRGDTPELNALRQLSYQNLHKSVQQTCDYSLKYLLSSHCPIHPRTVLTRNWALQIVKEQPTKTKPID</sequence>
<keyword evidence="2" id="KW-0479">Metal-binding</keyword>
<evidence type="ECO:0000256" key="4">
    <source>
        <dbReference type="ARBA" id="ARBA00022801"/>
    </source>
</evidence>
<dbReference type="InterPro" id="IPR005249">
    <property type="entry name" value="YqeK"/>
</dbReference>
<evidence type="ECO:0000256" key="1">
    <source>
        <dbReference type="ARBA" id="ARBA00012506"/>
    </source>
</evidence>
<gene>
    <name evidence="8" type="ORF">IPF_5940</name>
</gene>
<dbReference type="EMBL" id="AM778870">
    <property type="protein sequence ID" value="CAO86299.1"/>
    <property type="molecule type" value="Genomic_DNA"/>
</dbReference>
<dbReference type="Gene3D" id="1.10.3210.10">
    <property type="entry name" value="Hypothetical protein af1432"/>
    <property type="match status" value="1"/>
</dbReference>
<dbReference type="PANTHER" id="PTHR35795">
    <property type="entry name" value="SLR1885 PROTEIN"/>
    <property type="match status" value="1"/>
</dbReference>
<protein>
    <recommendedName>
        <fullName evidence="1">bis(5'-nucleosyl)-tetraphosphatase (symmetrical)</fullName>
        <ecNumber evidence="1">3.6.1.41</ecNumber>
    </recommendedName>
</protein>
<evidence type="ECO:0000256" key="2">
    <source>
        <dbReference type="ARBA" id="ARBA00022723"/>
    </source>
</evidence>
<evidence type="ECO:0000256" key="5">
    <source>
        <dbReference type="ARBA" id="ARBA00023004"/>
    </source>
</evidence>